<feature type="compositionally biased region" description="Basic residues" evidence="12">
    <location>
        <begin position="274"/>
        <end position="291"/>
    </location>
</feature>
<evidence type="ECO:0000256" key="12">
    <source>
        <dbReference type="SAM" id="MobiDB-lite"/>
    </source>
</evidence>
<evidence type="ECO:0000256" key="6">
    <source>
        <dbReference type="ARBA" id="ARBA00022833"/>
    </source>
</evidence>
<dbReference type="GO" id="GO:0000981">
    <property type="term" value="F:DNA-binding transcription factor activity, RNA polymerase II-specific"/>
    <property type="evidence" value="ECO:0007669"/>
    <property type="project" value="TreeGrafter"/>
</dbReference>
<evidence type="ECO:0000256" key="5">
    <source>
        <dbReference type="ARBA" id="ARBA00022771"/>
    </source>
</evidence>
<keyword evidence="3" id="KW-0479">Metal-binding</keyword>
<feature type="domain" description="C2H2-type" evidence="14">
    <location>
        <begin position="455"/>
        <end position="482"/>
    </location>
</feature>
<dbReference type="Pfam" id="PF00096">
    <property type="entry name" value="zf-C2H2"/>
    <property type="match status" value="3"/>
</dbReference>
<dbReference type="SMART" id="SM00225">
    <property type="entry name" value="BTB"/>
    <property type="match status" value="1"/>
</dbReference>
<proteinExistence type="predicted"/>
<evidence type="ECO:0000256" key="1">
    <source>
        <dbReference type="ARBA" id="ARBA00003767"/>
    </source>
</evidence>
<dbReference type="GO" id="GO:0000978">
    <property type="term" value="F:RNA polymerase II cis-regulatory region sequence-specific DNA binding"/>
    <property type="evidence" value="ECO:0007669"/>
    <property type="project" value="TreeGrafter"/>
</dbReference>
<dbReference type="GO" id="GO:0005634">
    <property type="term" value="C:nucleus"/>
    <property type="evidence" value="ECO:0007669"/>
    <property type="project" value="UniProtKB-SubCell"/>
</dbReference>
<feature type="region of interest" description="Disordered" evidence="12">
    <location>
        <begin position="270"/>
        <end position="291"/>
    </location>
</feature>
<evidence type="ECO:0000256" key="4">
    <source>
        <dbReference type="ARBA" id="ARBA00022737"/>
    </source>
</evidence>
<accession>A0A553RDZ8</accession>
<dbReference type="Gene3D" id="3.30.160.60">
    <property type="entry name" value="Classic Zinc Finger"/>
    <property type="match status" value="3"/>
</dbReference>
<name>A0A553RDZ8_9TELE</name>
<feature type="domain" description="BTB" evidence="13">
    <location>
        <begin position="31"/>
        <end position="97"/>
    </location>
</feature>
<dbReference type="PANTHER" id="PTHR46105:SF29">
    <property type="entry name" value="ZINC FINGER AND BTB DOMAIN CONTAINING 12"/>
    <property type="match status" value="1"/>
</dbReference>
<feature type="region of interest" description="Disordered" evidence="12">
    <location>
        <begin position="156"/>
        <end position="178"/>
    </location>
</feature>
<dbReference type="Gene3D" id="3.30.710.10">
    <property type="entry name" value="Potassium Channel Kv1.1, Chain A"/>
    <property type="match status" value="1"/>
</dbReference>
<gene>
    <name evidence="15" type="ORF">DNTS_004386</name>
</gene>
<dbReference type="OrthoDB" id="2311693at2759"/>
<dbReference type="Proteomes" id="UP000316079">
    <property type="component" value="Unassembled WGS sequence"/>
</dbReference>
<dbReference type="SUPFAM" id="SSF54695">
    <property type="entry name" value="POZ domain"/>
    <property type="match status" value="1"/>
</dbReference>
<dbReference type="InterPro" id="IPR050457">
    <property type="entry name" value="ZnFinger_BTB_dom_contain"/>
</dbReference>
<comment type="caution">
    <text evidence="15">The sequence shown here is derived from an EMBL/GenBank/DDBJ whole genome shotgun (WGS) entry which is preliminary data.</text>
</comment>
<sequence>MDMDVVSFRLPGHGDTALGNMNSLRTQQHFCDVTIVAGGRRMFRGHKVVLAACSAFLRDQFLLNPSSELQQVSMLHSSTVVFELLQSCYTGTLQFSSRDIVNYLTAASYLQMEHVVERCRGALSQYLQPRSRSPNTMKAEDPDCLPVIVSGSSHSFGSISSPSDTASLHPHSSGKELLAGDSELSNIPHKDDSGFALHHVRESEASIQLEGEEGHDGEIFQVHIDDEHQDPEKTPDDRDDVVVLDDPSQPNMDLDEANWEGRAKASSFRGASRTWRRRHGEHRGGRGRGFKHRKRYTHKDRRLLGNYQEAWRFPTPDEIIGSLGTDFGADYLADGSVRVEYRPGEGQGEEIGPDGGPANFGVEASSGEDAIGIRGPSNELGPADESVAVVGSTSCVTAPVMCDQCGLAFSSTQDLAMHSLSTHRLYICPCCGKHFNHSSNLTRHMIVHRGNTKLHTCPLCHKNFTQKSTLCDHMNLHSGERPHVCGYCHVSFAHKPALRRHLKEQHGKTTAQNYLEIQRTSEGGVEGRV</sequence>
<comment type="subcellular location">
    <subcellularLocation>
        <location evidence="2">Nucleus</location>
    </subcellularLocation>
</comment>
<evidence type="ECO:0000256" key="7">
    <source>
        <dbReference type="ARBA" id="ARBA00023015"/>
    </source>
</evidence>
<keyword evidence="9" id="KW-0804">Transcription</keyword>
<keyword evidence="5 11" id="KW-0863">Zinc-finger</keyword>
<evidence type="ECO:0000256" key="3">
    <source>
        <dbReference type="ARBA" id="ARBA00022723"/>
    </source>
</evidence>
<reference evidence="15 16" key="1">
    <citation type="journal article" date="2019" name="Sci. Data">
        <title>Hybrid genome assembly and annotation of Danionella translucida.</title>
        <authorList>
            <person name="Kadobianskyi M."/>
            <person name="Schulze L."/>
            <person name="Schuelke M."/>
            <person name="Judkewitz B."/>
        </authorList>
    </citation>
    <scope>NUCLEOTIDE SEQUENCE [LARGE SCALE GENOMIC DNA]</scope>
    <source>
        <strain evidence="15 16">Bolton</strain>
    </source>
</reference>
<keyword evidence="7" id="KW-0805">Transcription regulation</keyword>
<keyword evidence="6" id="KW-0862">Zinc</keyword>
<dbReference type="SMART" id="SM00355">
    <property type="entry name" value="ZnF_C2H2"/>
    <property type="match status" value="4"/>
</dbReference>
<organism evidence="15 16">
    <name type="scientific">Danionella cerebrum</name>
    <dbReference type="NCBI Taxonomy" id="2873325"/>
    <lineage>
        <taxon>Eukaryota</taxon>
        <taxon>Metazoa</taxon>
        <taxon>Chordata</taxon>
        <taxon>Craniata</taxon>
        <taxon>Vertebrata</taxon>
        <taxon>Euteleostomi</taxon>
        <taxon>Actinopterygii</taxon>
        <taxon>Neopterygii</taxon>
        <taxon>Teleostei</taxon>
        <taxon>Ostariophysi</taxon>
        <taxon>Cypriniformes</taxon>
        <taxon>Danionidae</taxon>
        <taxon>Danioninae</taxon>
        <taxon>Danionella</taxon>
    </lineage>
</organism>
<feature type="domain" description="C2H2-type" evidence="14">
    <location>
        <begin position="426"/>
        <end position="453"/>
    </location>
</feature>
<protein>
    <recommendedName>
        <fullName evidence="17">BTB domain-containing protein</fullName>
    </recommendedName>
</protein>
<dbReference type="InterPro" id="IPR013087">
    <property type="entry name" value="Znf_C2H2_type"/>
</dbReference>
<dbReference type="GO" id="GO:0008270">
    <property type="term" value="F:zinc ion binding"/>
    <property type="evidence" value="ECO:0007669"/>
    <property type="project" value="UniProtKB-KW"/>
</dbReference>
<keyword evidence="8" id="KW-0238">DNA-binding</keyword>
<dbReference type="PROSITE" id="PS50097">
    <property type="entry name" value="BTB"/>
    <property type="match status" value="1"/>
</dbReference>
<evidence type="ECO:0000256" key="10">
    <source>
        <dbReference type="ARBA" id="ARBA00023242"/>
    </source>
</evidence>
<dbReference type="STRING" id="623744.A0A553RDZ8"/>
<dbReference type="SUPFAM" id="SSF57667">
    <property type="entry name" value="beta-beta-alpha zinc fingers"/>
    <property type="match status" value="2"/>
</dbReference>
<evidence type="ECO:0000259" key="14">
    <source>
        <dbReference type="PROSITE" id="PS50157"/>
    </source>
</evidence>
<dbReference type="InterPro" id="IPR000210">
    <property type="entry name" value="BTB/POZ_dom"/>
</dbReference>
<dbReference type="PROSITE" id="PS50157">
    <property type="entry name" value="ZINC_FINGER_C2H2_2"/>
    <property type="match status" value="4"/>
</dbReference>
<evidence type="ECO:0000256" key="9">
    <source>
        <dbReference type="ARBA" id="ARBA00023163"/>
    </source>
</evidence>
<comment type="function">
    <text evidence="1">May be involved in transcriptional regulation.</text>
</comment>
<feature type="domain" description="C2H2-type" evidence="14">
    <location>
        <begin position="400"/>
        <end position="423"/>
    </location>
</feature>
<dbReference type="PANTHER" id="PTHR46105">
    <property type="entry name" value="AGAP004733-PA"/>
    <property type="match status" value="1"/>
</dbReference>
<dbReference type="EMBL" id="SRMA01024473">
    <property type="protein sequence ID" value="TRZ00384.1"/>
    <property type="molecule type" value="Genomic_DNA"/>
</dbReference>
<evidence type="ECO:0000313" key="16">
    <source>
        <dbReference type="Proteomes" id="UP000316079"/>
    </source>
</evidence>
<evidence type="ECO:0000259" key="13">
    <source>
        <dbReference type="PROSITE" id="PS50097"/>
    </source>
</evidence>
<dbReference type="AlphaFoldDB" id="A0A553RDZ8"/>
<evidence type="ECO:0000256" key="11">
    <source>
        <dbReference type="PROSITE-ProRule" id="PRU00042"/>
    </source>
</evidence>
<keyword evidence="4" id="KW-0677">Repeat</keyword>
<evidence type="ECO:0000256" key="2">
    <source>
        <dbReference type="ARBA" id="ARBA00004123"/>
    </source>
</evidence>
<evidence type="ECO:0000256" key="8">
    <source>
        <dbReference type="ARBA" id="ARBA00023125"/>
    </source>
</evidence>
<evidence type="ECO:0008006" key="17">
    <source>
        <dbReference type="Google" id="ProtNLM"/>
    </source>
</evidence>
<evidence type="ECO:0000313" key="15">
    <source>
        <dbReference type="EMBL" id="TRZ00384.1"/>
    </source>
</evidence>
<keyword evidence="10" id="KW-0539">Nucleus</keyword>
<dbReference type="FunFam" id="3.30.160.60:FF:000030">
    <property type="entry name" value="Zinc finger protein 628"/>
    <property type="match status" value="1"/>
</dbReference>
<dbReference type="PROSITE" id="PS00028">
    <property type="entry name" value="ZINC_FINGER_C2H2_1"/>
    <property type="match status" value="3"/>
</dbReference>
<keyword evidence="16" id="KW-1185">Reference proteome</keyword>
<dbReference type="InterPro" id="IPR036236">
    <property type="entry name" value="Znf_C2H2_sf"/>
</dbReference>
<dbReference type="InterPro" id="IPR011333">
    <property type="entry name" value="SKP1/BTB/POZ_sf"/>
</dbReference>
<feature type="domain" description="C2H2-type" evidence="14">
    <location>
        <begin position="483"/>
        <end position="511"/>
    </location>
</feature>
<dbReference type="Pfam" id="PF00651">
    <property type="entry name" value="BTB"/>
    <property type="match status" value="1"/>
</dbReference>